<dbReference type="InterPro" id="IPR050250">
    <property type="entry name" value="Macrolide_Exporter_MacB"/>
</dbReference>
<evidence type="ECO:0000259" key="7">
    <source>
        <dbReference type="Pfam" id="PF02687"/>
    </source>
</evidence>
<dbReference type="RefSeq" id="WP_136839486.1">
    <property type="nucleotide sequence ID" value="NZ_SWBR01000002.1"/>
</dbReference>
<dbReference type="InterPro" id="IPR025857">
    <property type="entry name" value="MacB_PCD"/>
</dbReference>
<feature type="domain" description="ABC3 transporter permease C-terminal" evidence="7">
    <location>
        <begin position="289"/>
        <end position="404"/>
    </location>
</feature>
<protein>
    <submittedName>
        <fullName evidence="9">FtsX-like permease family protein</fullName>
    </submittedName>
</protein>
<dbReference type="PANTHER" id="PTHR30572">
    <property type="entry name" value="MEMBRANE COMPONENT OF TRANSPORTER-RELATED"/>
    <property type="match status" value="1"/>
</dbReference>
<dbReference type="Pfam" id="PF12704">
    <property type="entry name" value="MacB_PCD"/>
    <property type="match status" value="1"/>
</dbReference>
<evidence type="ECO:0000256" key="2">
    <source>
        <dbReference type="ARBA" id="ARBA00022475"/>
    </source>
</evidence>
<name>A0A4U1CVH4_9SPHI</name>
<dbReference type="GO" id="GO:0022857">
    <property type="term" value="F:transmembrane transporter activity"/>
    <property type="evidence" value="ECO:0007669"/>
    <property type="project" value="TreeGrafter"/>
</dbReference>
<accession>A0A4U1CVH4</accession>
<keyword evidence="4 6" id="KW-1133">Transmembrane helix</keyword>
<feature type="transmembrane region" description="Helical" evidence="6">
    <location>
        <begin position="279"/>
        <end position="303"/>
    </location>
</feature>
<dbReference type="EMBL" id="SWBR01000002">
    <property type="protein sequence ID" value="TKC09908.1"/>
    <property type="molecule type" value="Genomic_DNA"/>
</dbReference>
<feature type="transmembrane region" description="Helical" evidence="6">
    <location>
        <begin position="340"/>
        <end position="360"/>
    </location>
</feature>
<evidence type="ECO:0000256" key="3">
    <source>
        <dbReference type="ARBA" id="ARBA00022692"/>
    </source>
</evidence>
<reference evidence="9 10" key="1">
    <citation type="submission" date="2019-04" db="EMBL/GenBank/DDBJ databases">
        <title>Pedobacter sp. RP-3-22 sp. nov., isolated from Arctic soil.</title>
        <authorList>
            <person name="Dahal R.H."/>
            <person name="Kim D.-U."/>
        </authorList>
    </citation>
    <scope>NUCLEOTIDE SEQUENCE [LARGE SCALE GENOMIC DNA]</scope>
    <source>
        <strain evidence="9 10">RP-3-22</strain>
    </source>
</reference>
<dbReference type="InterPro" id="IPR003838">
    <property type="entry name" value="ABC3_permease_C"/>
</dbReference>
<feature type="transmembrane region" description="Helical" evidence="6">
    <location>
        <begin position="21"/>
        <end position="41"/>
    </location>
</feature>
<evidence type="ECO:0000256" key="4">
    <source>
        <dbReference type="ARBA" id="ARBA00022989"/>
    </source>
</evidence>
<dbReference type="Proteomes" id="UP000309488">
    <property type="component" value="Unassembled WGS sequence"/>
</dbReference>
<keyword evidence="10" id="KW-1185">Reference proteome</keyword>
<keyword evidence="3 6" id="KW-0812">Transmembrane</keyword>
<keyword evidence="5 6" id="KW-0472">Membrane</keyword>
<gene>
    <name evidence="9" type="ORF">FA048_06760</name>
</gene>
<feature type="domain" description="MacB-like periplasmic core" evidence="8">
    <location>
        <begin position="25"/>
        <end position="241"/>
    </location>
</feature>
<organism evidence="9 10">
    <name type="scientific">Pedobacter polaris</name>
    <dbReference type="NCBI Taxonomy" id="2571273"/>
    <lineage>
        <taxon>Bacteria</taxon>
        <taxon>Pseudomonadati</taxon>
        <taxon>Bacteroidota</taxon>
        <taxon>Sphingobacteriia</taxon>
        <taxon>Sphingobacteriales</taxon>
        <taxon>Sphingobacteriaceae</taxon>
        <taxon>Pedobacter</taxon>
    </lineage>
</organism>
<dbReference type="Pfam" id="PF02687">
    <property type="entry name" value="FtsX"/>
    <property type="match status" value="1"/>
</dbReference>
<keyword evidence="2" id="KW-1003">Cell membrane</keyword>
<comment type="subcellular location">
    <subcellularLocation>
        <location evidence="1">Cell membrane</location>
        <topology evidence="1">Multi-pass membrane protein</topology>
    </subcellularLocation>
</comment>
<dbReference type="AlphaFoldDB" id="A0A4U1CVH4"/>
<dbReference type="OrthoDB" id="8740261at2"/>
<dbReference type="GO" id="GO:0005886">
    <property type="term" value="C:plasma membrane"/>
    <property type="evidence" value="ECO:0007669"/>
    <property type="project" value="UniProtKB-SubCell"/>
</dbReference>
<evidence type="ECO:0000256" key="6">
    <source>
        <dbReference type="SAM" id="Phobius"/>
    </source>
</evidence>
<evidence type="ECO:0000313" key="10">
    <source>
        <dbReference type="Proteomes" id="UP000309488"/>
    </source>
</evidence>
<evidence type="ECO:0000259" key="8">
    <source>
        <dbReference type="Pfam" id="PF12704"/>
    </source>
</evidence>
<evidence type="ECO:0000313" key="9">
    <source>
        <dbReference type="EMBL" id="TKC09908.1"/>
    </source>
</evidence>
<comment type="caution">
    <text evidence="9">The sequence shown here is derived from an EMBL/GenBank/DDBJ whole genome shotgun (WGS) entry which is preliminary data.</text>
</comment>
<proteinExistence type="predicted"/>
<sequence length="412" mass="46845">MLKNYFKIAIAVLKRRKFFTFISLFGISFTLTILMVGFAFLDKIISPDYPDYKRERSLYVTTMEMSNSKEGWLNRSDVSFYFLDHYVSRLKNVAMMGVSSNARASNAYVNNKKIVIDYKHTNADYWKVLEYNFLEGKPFTQQQIDNAEQVAVISIETKKAYFGDEAKVVGKYISADNINYRVIGVVDNVPETLYSFAGDMYLPYTVAKDDYNKPDLMGGYNAVLLAKTKADVPKMKQEFDQMMRKVPLPSKEFDKVYSHADPFFTSMTRRIAGDGKNSGMTIVVGILSVFVLLFLLLPTINLVNINITRILERSSEIGVRKAFGASSKTLVYQFIVENMILTFLGGLIGLCLSMLVIYFINDLELLENVSLKMNFAVLLYSFIACLFFGLLSGVYPAWRMSKLNVVKALKAQ</sequence>
<evidence type="ECO:0000256" key="1">
    <source>
        <dbReference type="ARBA" id="ARBA00004651"/>
    </source>
</evidence>
<feature type="transmembrane region" description="Helical" evidence="6">
    <location>
        <begin position="375"/>
        <end position="398"/>
    </location>
</feature>
<evidence type="ECO:0000256" key="5">
    <source>
        <dbReference type="ARBA" id="ARBA00023136"/>
    </source>
</evidence>
<dbReference type="PANTHER" id="PTHR30572:SF18">
    <property type="entry name" value="ABC-TYPE MACROLIDE FAMILY EXPORT SYSTEM PERMEASE COMPONENT 2"/>
    <property type="match status" value="1"/>
</dbReference>